<gene>
    <name evidence="3" type="ORF">D2T29_12200</name>
</gene>
<evidence type="ECO:0000256" key="2">
    <source>
        <dbReference type="SAM" id="SignalP"/>
    </source>
</evidence>
<feature type="chain" id="PRO_5019202353" description="Conjugal transfer protein TraF" evidence="2">
    <location>
        <begin position="24"/>
        <end position="336"/>
    </location>
</feature>
<evidence type="ECO:0008006" key="5">
    <source>
        <dbReference type="Google" id="ProtNLM"/>
    </source>
</evidence>
<dbReference type="EMBL" id="SAUY01000015">
    <property type="protein sequence ID" value="RWR30428.1"/>
    <property type="molecule type" value="Genomic_DNA"/>
</dbReference>
<evidence type="ECO:0000313" key="4">
    <source>
        <dbReference type="Proteomes" id="UP000284451"/>
    </source>
</evidence>
<organism evidence="3 4">
    <name type="scientific">Paenirhodobacter populi</name>
    <dbReference type="NCBI Taxonomy" id="2306993"/>
    <lineage>
        <taxon>Bacteria</taxon>
        <taxon>Pseudomonadati</taxon>
        <taxon>Pseudomonadota</taxon>
        <taxon>Alphaproteobacteria</taxon>
        <taxon>Rhodobacterales</taxon>
        <taxon>Rhodobacter group</taxon>
        <taxon>Paenirhodobacter</taxon>
    </lineage>
</organism>
<dbReference type="InterPro" id="IPR039555">
    <property type="entry name" value="TraF/TrbB"/>
</dbReference>
<protein>
    <recommendedName>
        <fullName evidence="5">Conjugal transfer protein TraF</fullName>
    </recommendedName>
</protein>
<dbReference type="Pfam" id="PF13728">
    <property type="entry name" value="TraF"/>
    <property type="match status" value="1"/>
</dbReference>
<reference evidence="3 4" key="2">
    <citation type="submission" date="2019-01" db="EMBL/GenBank/DDBJ databases">
        <authorList>
            <person name="Li Y."/>
        </authorList>
    </citation>
    <scope>NUCLEOTIDE SEQUENCE [LARGE SCALE GENOMIC DNA]</scope>
    <source>
        <strain evidence="3 4">07D10-4-3</strain>
    </source>
</reference>
<dbReference type="Proteomes" id="UP000284451">
    <property type="component" value="Unassembled WGS sequence"/>
</dbReference>
<feature type="region of interest" description="Disordered" evidence="1">
    <location>
        <begin position="45"/>
        <end position="84"/>
    </location>
</feature>
<keyword evidence="2" id="KW-0732">Signal</keyword>
<proteinExistence type="predicted"/>
<reference evidence="3 4" key="1">
    <citation type="submission" date="2019-01" db="EMBL/GenBank/DDBJ databases">
        <title>Sinorhodobacter populi sp. nov. isolated from the symptomatic bark tissue of Populus euramericana canker.</title>
        <authorList>
            <person name="Xu G."/>
        </authorList>
    </citation>
    <scope>NUCLEOTIDE SEQUENCE [LARGE SCALE GENOMIC DNA]</scope>
    <source>
        <strain evidence="3 4">07D10-4-3</strain>
    </source>
</reference>
<dbReference type="AlphaFoldDB" id="A0A443KCB8"/>
<name>A0A443KCB8_9RHOB</name>
<comment type="caution">
    <text evidence="3">The sequence shown here is derived from an EMBL/GenBank/DDBJ whole genome shotgun (WGS) entry which is preliminary data.</text>
</comment>
<evidence type="ECO:0000256" key="1">
    <source>
        <dbReference type="SAM" id="MobiDB-lite"/>
    </source>
</evidence>
<sequence>MRSRLFSATVACTALATMTSAVTAQQADRLGYYDKSREGWFWYQDPPEKKEPEEDITVPPPLMPAPEEPEAQDTEMPPATVATTPQMPAVGSVEFLREAMPKALDIATDNPTRENVERYLILQKMAIDKSEMFSEMSKMVSTGHPLLDEGRRRPKQDTFAKKLEEEAEVKKREVLSEFFKRNALIMFLDNRCSGCAMMAENFYRMQQTHGLVWQSISLDGTLLPDNLSSNQSFNAGIAERLGVDAGGAVFIASPPSTYIPVTWNPTGGAEIADRILLVAARSGLITDEVFRQTQAINPMIGSAPTVKEQELPPILQAADQFIKPEAITINGMENNQ</sequence>
<accession>A0A443KCB8</accession>
<feature type="signal peptide" evidence="2">
    <location>
        <begin position="1"/>
        <end position="23"/>
    </location>
</feature>
<evidence type="ECO:0000313" key="3">
    <source>
        <dbReference type="EMBL" id="RWR30428.1"/>
    </source>
</evidence>
<dbReference type="RefSeq" id="WP_128232634.1">
    <property type="nucleotide sequence ID" value="NZ_SAUY01000015.1"/>
</dbReference>